<dbReference type="RefSeq" id="WP_153385061.1">
    <property type="nucleotide sequence ID" value="NZ_VDFO01000001.1"/>
</dbReference>
<dbReference type="Proteomes" id="UP000371423">
    <property type="component" value="Unassembled WGS sequence"/>
</dbReference>
<protein>
    <submittedName>
        <fullName evidence="1">Uncharacterized protein</fullName>
    </submittedName>
</protein>
<comment type="caution">
    <text evidence="1">The sequence shown here is derived from an EMBL/GenBank/DDBJ whole genome shotgun (WGS) entry which is preliminary data.</text>
</comment>
<accession>A0A5P0ZNB1</accession>
<reference evidence="3 4" key="1">
    <citation type="journal article" date="2019" name="Syst. Appl. Microbiol.">
        <title>Polyphasic characterization of two novel Lactobacillus spp. isolated from blown salami packages: Description of Lactobacillus halodurans sp. nov. and Lactobacillus salsicarnum sp. nov.</title>
        <authorList>
            <person name="Schuster J.A."/>
            <person name="Klingl A."/>
            <person name="Vogel R.F."/>
            <person name="Ehrmann M.A."/>
        </authorList>
    </citation>
    <scope>NUCLEOTIDE SEQUENCE [LARGE SCALE GENOMIC DNA]</scope>
    <source>
        <strain evidence="2 3">TMW 1.1920</strain>
        <strain evidence="1 4">TMW 1.2172</strain>
    </source>
</reference>
<keyword evidence="3" id="KW-1185">Reference proteome</keyword>
<evidence type="ECO:0000313" key="4">
    <source>
        <dbReference type="Proteomes" id="UP000414364"/>
    </source>
</evidence>
<dbReference type="OrthoDB" id="2309945at2"/>
<organism evidence="1 4">
    <name type="scientific">Companilactobacillus halodurans</name>
    <dbReference type="NCBI Taxonomy" id="2584183"/>
    <lineage>
        <taxon>Bacteria</taxon>
        <taxon>Bacillati</taxon>
        <taxon>Bacillota</taxon>
        <taxon>Bacilli</taxon>
        <taxon>Lactobacillales</taxon>
        <taxon>Lactobacillaceae</taxon>
        <taxon>Companilactobacillus</taxon>
    </lineage>
</organism>
<dbReference type="AlphaFoldDB" id="A0A5P0ZNB1"/>
<evidence type="ECO:0000313" key="3">
    <source>
        <dbReference type="Proteomes" id="UP000371423"/>
    </source>
</evidence>
<name>A0A5P0ZNB1_9LACO</name>
<evidence type="ECO:0000313" key="1">
    <source>
        <dbReference type="EMBL" id="MQS75662.1"/>
    </source>
</evidence>
<dbReference type="EMBL" id="VDFO01000001">
    <property type="protein sequence ID" value="MQS96375.1"/>
    <property type="molecule type" value="Genomic_DNA"/>
</dbReference>
<dbReference type="Proteomes" id="UP000414364">
    <property type="component" value="Unassembled WGS sequence"/>
</dbReference>
<dbReference type="EMBL" id="VDFP01000006">
    <property type="protein sequence ID" value="MQS75662.1"/>
    <property type="molecule type" value="Genomic_DNA"/>
</dbReference>
<sequence length="209" mass="23721">MIDWLIKQISTQWIAIITAIAGFIAWKQEHSKLIVRADEKTQRISEIGLNNGTSLVNKKSSTQRLSVWLINPSEDDVSFFDLRVTLNTHEVFYYTNLTFNSMNNLNGIKAESITSVNADGISNEPIAVWLPQANYGTVQSHGFVQLDLIFHSKEPCENGIVLMKLAQPHNLLGRLRHSRFVPKCLRPKRGFVFSETKEVSLPFHVKEVS</sequence>
<gene>
    <name evidence="2" type="ORF">FHL05_00510</name>
    <name evidence="1" type="ORF">FHL06_04570</name>
</gene>
<evidence type="ECO:0000313" key="2">
    <source>
        <dbReference type="EMBL" id="MQS96375.1"/>
    </source>
</evidence>
<proteinExistence type="predicted"/>